<dbReference type="InterPro" id="IPR050595">
    <property type="entry name" value="Bact_response_regulator"/>
</dbReference>
<dbReference type="OrthoDB" id="7060229at2"/>
<dbReference type="AlphaFoldDB" id="A0A192D4F0"/>
<gene>
    <name evidence="4" type="ORF">A9D12_10860</name>
</gene>
<proteinExistence type="predicted"/>
<dbReference type="RefSeq" id="WP_068351766.1">
    <property type="nucleotide sequence ID" value="NZ_CP016033.1"/>
</dbReference>
<dbReference type="Pfam" id="PF00072">
    <property type="entry name" value="Response_reg"/>
    <property type="match status" value="1"/>
</dbReference>
<evidence type="ECO:0000259" key="3">
    <source>
        <dbReference type="PROSITE" id="PS50110"/>
    </source>
</evidence>
<dbReference type="PANTHER" id="PTHR44591">
    <property type="entry name" value="STRESS RESPONSE REGULATOR PROTEIN 1"/>
    <property type="match status" value="1"/>
</dbReference>
<dbReference type="SMART" id="SM00448">
    <property type="entry name" value="REC"/>
    <property type="match status" value="1"/>
</dbReference>
<evidence type="ECO:0000256" key="2">
    <source>
        <dbReference type="PROSITE-ProRule" id="PRU00169"/>
    </source>
</evidence>
<dbReference type="GO" id="GO:0000160">
    <property type="term" value="P:phosphorelay signal transduction system"/>
    <property type="evidence" value="ECO:0007669"/>
    <property type="project" value="InterPro"/>
</dbReference>
<feature type="domain" description="Response regulatory" evidence="3">
    <location>
        <begin position="4"/>
        <end position="115"/>
    </location>
</feature>
<reference evidence="4 5" key="1">
    <citation type="submission" date="2016-05" db="EMBL/GenBank/DDBJ databases">
        <title>Compelete Genome Sequence of Bacteriochlorophyll-Synthesizing Bacterium Porphyrobacter neustonensis DSM 9434.</title>
        <authorList>
            <person name="Shi X.-L."/>
            <person name="Wu Y.-H."/>
            <person name="Cheng H."/>
            <person name="Xu L."/>
            <person name="Zhang X.-Q."/>
            <person name="Wang C.-S."/>
            <person name="Xu X.-W."/>
        </authorList>
    </citation>
    <scope>NUCLEOTIDE SEQUENCE [LARGE SCALE GENOMIC DNA]</scope>
    <source>
        <strain evidence="4 5">DSM 9434</strain>
    </source>
</reference>
<dbReference type="PROSITE" id="PS50110">
    <property type="entry name" value="RESPONSE_REGULATORY"/>
    <property type="match status" value="1"/>
</dbReference>
<dbReference type="EMBL" id="CP016033">
    <property type="protein sequence ID" value="ANK13358.1"/>
    <property type="molecule type" value="Genomic_DNA"/>
</dbReference>
<evidence type="ECO:0000256" key="1">
    <source>
        <dbReference type="ARBA" id="ARBA00022553"/>
    </source>
</evidence>
<keyword evidence="5" id="KW-1185">Reference proteome</keyword>
<evidence type="ECO:0000313" key="4">
    <source>
        <dbReference type="EMBL" id="ANK13358.1"/>
    </source>
</evidence>
<dbReference type="Gene3D" id="3.40.50.2300">
    <property type="match status" value="1"/>
</dbReference>
<accession>A0A192D4F0</accession>
<keyword evidence="1 2" id="KW-0597">Phosphoprotein</keyword>
<dbReference type="InterPro" id="IPR011006">
    <property type="entry name" value="CheY-like_superfamily"/>
</dbReference>
<evidence type="ECO:0000313" key="5">
    <source>
        <dbReference type="Proteomes" id="UP000078263"/>
    </source>
</evidence>
<dbReference type="Proteomes" id="UP000078263">
    <property type="component" value="Chromosome"/>
</dbReference>
<organism evidence="4 5">
    <name type="scientific">Erythrobacter neustonensis</name>
    <dbReference type="NCBI Taxonomy" id="1112"/>
    <lineage>
        <taxon>Bacteria</taxon>
        <taxon>Pseudomonadati</taxon>
        <taxon>Pseudomonadota</taxon>
        <taxon>Alphaproteobacteria</taxon>
        <taxon>Sphingomonadales</taxon>
        <taxon>Erythrobacteraceae</taxon>
        <taxon>Erythrobacter/Porphyrobacter group</taxon>
        <taxon>Erythrobacter</taxon>
    </lineage>
</organism>
<dbReference type="NCBIfam" id="NF009972">
    <property type="entry name" value="PRK13435.1-3"/>
    <property type="match status" value="1"/>
</dbReference>
<protein>
    <recommendedName>
        <fullName evidence="3">Response regulatory domain-containing protein</fullName>
    </recommendedName>
</protein>
<dbReference type="SUPFAM" id="SSF52172">
    <property type="entry name" value="CheY-like"/>
    <property type="match status" value="1"/>
</dbReference>
<dbReference type="STRING" id="1112.A9D12_10860"/>
<dbReference type="KEGG" id="pns:A9D12_10860"/>
<dbReference type="InterPro" id="IPR001789">
    <property type="entry name" value="Sig_transdc_resp-reg_receiver"/>
</dbReference>
<name>A0A192D4F0_9SPHN</name>
<sequence length="133" mass="14118">MSDPILIVEDEFFIAFEMKRILEQHGYEVAGIAADREGAMALANQGIALALVDLNLRDGLTGPDIGARLAQDLGVTVIFITANPRQLGDGVAGTIGVLTKPADAQTLTDAVSFALERRRGLAKDPPQALRCFG</sequence>
<dbReference type="PANTHER" id="PTHR44591:SF3">
    <property type="entry name" value="RESPONSE REGULATORY DOMAIN-CONTAINING PROTEIN"/>
    <property type="match status" value="1"/>
</dbReference>
<feature type="modified residue" description="4-aspartylphosphate" evidence="2">
    <location>
        <position position="53"/>
    </location>
</feature>